<name>S3L5H5_TREMA</name>
<feature type="transmembrane region" description="Helical" evidence="7">
    <location>
        <begin position="203"/>
        <end position="221"/>
    </location>
</feature>
<evidence type="ECO:0000313" key="9">
    <source>
        <dbReference type="EMBL" id="EPF32039.1"/>
    </source>
</evidence>
<dbReference type="AlphaFoldDB" id="S3L5H5"/>
<evidence type="ECO:0000256" key="3">
    <source>
        <dbReference type="ARBA" id="ARBA00022475"/>
    </source>
</evidence>
<dbReference type="GO" id="GO:0055085">
    <property type="term" value="P:transmembrane transport"/>
    <property type="evidence" value="ECO:0007669"/>
    <property type="project" value="InterPro"/>
</dbReference>
<gene>
    <name evidence="9" type="ORF">HMPREF9194_00027</name>
</gene>
<comment type="similarity">
    <text evidence="7">Belongs to the binding-protein-dependent transport system permease family.</text>
</comment>
<evidence type="ECO:0000313" key="10">
    <source>
        <dbReference type="Proteomes" id="UP000014541"/>
    </source>
</evidence>
<keyword evidence="6 7" id="KW-0472">Membrane</keyword>
<feature type="transmembrane region" description="Helical" evidence="7">
    <location>
        <begin position="74"/>
        <end position="96"/>
    </location>
</feature>
<organism evidence="9 10">
    <name type="scientific">Treponema maltophilum ATCC 51939</name>
    <dbReference type="NCBI Taxonomy" id="1125699"/>
    <lineage>
        <taxon>Bacteria</taxon>
        <taxon>Pseudomonadati</taxon>
        <taxon>Spirochaetota</taxon>
        <taxon>Spirochaetia</taxon>
        <taxon>Spirochaetales</taxon>
        <taxon>Treponemataceae</taxon>
        <taxon>Treponema</taxon>
    </lineage>
</organism>
<dbReference type="STRING" id="1125699.HMPREF9194_00027"/>
<feature type="transmembrane region" description="Helical" evidence="7">
    <location>
        <begin position="12"/>
        <end position="38"/>
    </location>
</feature>
<keyword evidence="10" id="KW-1185">Reference proteome</keyword>
<keyword evidence="5 7" id="KW-1133">Transmembrane helix</keyword>
<comment type="subcellular location">
    <subcellularLocation>
        <location evidence="1 7">Cell membrane</location>
        <topology evidence="1 7">Multi-pass membrane protein</topology>
    </subcellularLocation>
</comment>
<evidence type="ECO:0000256" key="4">
    <source>
        <dbReference type="ARBA" id="ARBA00022692"/>
    </source>
</evidence>
<protein>
    <recommendedName>
        <fullName evidence="8">ABC transmembrane type-1 domain-containing protein</fullName>
    </recommendedName>
</protein>
<dbReference type="PANTHER" id="PTHR30193:SF37">
    <property type="entry name" value="INNER MEMBRANE ABC TRANSPORTER PERMEASE PROTEIN YCJO"/>
    <property type="match status" value="1"/>
</dbReference>
<feature type="transmembrane region" description="Helical" evidence="7">
    <location>
        <begin position="233"/>
        <end position="254"/>
    </location>
</feature>
<dbReference type="HOGENOM" id="CLU_016047_0_0_12"/>
<feature type="transmembrane region" description="Helical" evidence="7">
    <location>
        <begin position="266"/>
        <end position="286"/>
    </location>
</feature>
<evidence type="ECO:0000256" key="2">
    <source>
        <dbReference type="ARBA" id="ARBA00022448"/>
    </source>
</evidence>
<evidence type="ECO:0000256" key="5">
    <source>
        <dbReference type="ARBA" id="ARBA00022989"/>
    </source>
</evidence>
<comment type="caution">
    <text evidence="9">The sequence shown here is derived from an EMBL/GenBank/DDBJ whole genome shotgun (WGS) entry which is preliminary data.</text>
</comment>
<dbReference type="eggNOG" id="COG1175">
    <property type="taxonomic scope" value="Bacteria"/>
</dbReference>
<dbReference type="Pfam" id="PF00528">
    <property type="entry name" value="BPD_transp_1"/>
    <property type="match status" value="1"/>
</dbReference>
<dbReference type="Proteomes" id="UP000014541">
    <property type="component" value="Unassembled WGS sequence"/>
</dbReference>
<feature type="transmembrane region" description="Helical" evidence="7">
    <location>
        <begin position="108"/>
        <end position="128"/>
    </location>
</feature>
<dbReference type="InterPro" id="IPR051393">
    <property type="entry name" value="ABC_transporter_permease"/>
</dbReference>
<evidence type="ECO:0000256" key="1">
    <source>
        <dbReference type="ARBA" id="ARBA00004651"/>
    </source>
</evidence>
<evidence type="ECO:0000256" key="7">
    <source>
        <dbReference type="RuleBase" id="RU363032"/>
    </source>
</evidence>
<reference evidence="9 10" key="1">
    <citation type="submission" date="2013-04" db="EMBL/GenBank/DDBJ databases">
        <title>The Genome Sequence of Treponema maltophilum ATCC 51939.</title>
        <authorList>
            <consortium name="The Broad Institute Genomics Platform"/>
            <person name="Earl A."/>
            <person name="Ward D."/>
            <person name="Feldgarden M."/>
            <person name="Gevers D."/>
            <person name="Leonetti C."/>
            <person name="Blanton J.M."/>
            <person name="Dewhirst F.E."/>
            <person name="Izard J."/>
            <person name="Walker B."/>
            <person name="Young S."/>
            <person name="Zeng Q."/>
            <person name="Gargeya S."/>
            <person name="Fitzgerald M."/>
            <person name="Haas B."/>
            <person name="Abouelleil A."/>
            <person name="Allen A.W."/>
            <person name="Alvarado L."/>
            <person name="Arachchi H.M."/>
            <person name="Berlin A.M."/>
            <person name="Chapman S.B."/>
            <person name="Gainer-Dewar J."/>
            <person name="Goldberg J."/>
            <person name="Griggs A."/>
            <person name="Gujja S."/>
            <person name="Hansen M."/>
            <person name="Howarth C."/>
            <person name="Imamovic A."/>
            <person name="Ireland A."/>
            <person name="Larimer J."/>
            <person name="McCowan C."/>
            <person name="Murphy C."/>
            <person name="Pearson M."/>
            <person name="Poon T.W."/>
            <person name="Priest M."/>
            <person name="Roberts A."/>
            <person name="Saif S."/>
            <person name="Shea T."/>
            <person name="Sisk P."/>
            <person name="Sykes S."/>
            <person name="Wortman J."/>
            <person name="Nusbaum C."/>
            <person name="Birren B."/>
        </authorList>
    </citation>
    <scope>NUCLEOTIDE SEQUENCE [LARGE SCALE GENOMIC DNA]</scope>
    <source>
        <strain evidence="9 10">ATCC 51939</strain>
    </source>
</reference>
<accession>S3L5H5</accession>
<keyword evidence="2 7" id="KW-0813">Transport</keyword>
<keyword evidence="4 7" id="KW-0812">Transmembrane</keyword>
<dbReference type="CDD" id="cd06261">
    <property type="entry name" value="TM_PBP2"/>
    <property type="match status" value="1"/>
</dbReference>
<dbReference type="PANTHER" id="PTHR30193">
    <property type="entry name" value="ABC TRANSPORTER PERMEASE PROTEIN"/>
    <property type="match status" value="1"/>
</dbReference>
<dbReference type="PROSITE" id="PS50928">
    <property type="entry name" value="ABC_TM1"/>
    <property type="match status" value="1"/>
</dbReference>
<proteinExistence type="inferred from homology"/>
<keyword evidence="3" id="KW-1003">Cell membrane</keyword>
<dbReference type="SUPFAM" id="SSF161098">
    <property type="entry name" value="MetI-like"/>
    <property type="match status" value="1"/>
</dbReference>
<dbReference type="PATRIC" id="fig|1125699.3.peg.24"/>
<dbReference type="RefSeq" id="WP_016524336.1">
    <property type="nucleotide sequence ID" value="NZ_KE332518.1"/>
</dbReference>
<dbReference type="InterPro" id="IPR035906">
    <property type="entry name" value="MetI-like_sf"/>
</dbReference>
<evidence type="ECO:0000259" key="8">
    <source>
        <dbReference type="PROSITE" id="PS50928"/>
    </source>
</evidence>
<dbReference type="GO" id="GO:0005886">
    <property type="term" value="C:plasma membrane"/>
    <property type="evidence" value="ECO:0007669"/>
    <property type="project" value="UniProtKB-SubCell"/>
</dbReference>
<evidence type="ECO:0000256" key="6">
    <source>
        <dbReference type="ARBA" id="ARBA00023136"/>
    </source>
</evidence>
<feature type="domain" description="ABC transmembrane type-1" evidence="8">
    <location>
        <begin position="70"/>
        <end position="282"/>
    </location>
</feature>
<dbReference type="EMBL" id="ATFF01000002">
    <property type="protein sequence ID" value="EPF32039.1"/>
    <property type="molecule type" value="Genomic_DNA"/>
</dbReference>
<dbReference type="InterPro" id="IPR000515">
    <property type="entry name" value="MetI-like"/>
</dbReference>
<dbReference type="Gene3D" id="1.10.3720.10">
    <property type="entry name" value="MetI-like"/>
    <property type="match status" value="1"/>
</dbReference>
<sequence>MQKQRIDSLYPNYFAFPALIIYTVFFVMPILAAFVLSFTDWHIMRLFSPNFIGFENFIYLFKDTNFILALKNTFIFAFFTMVFKVLFGLLLALALVKPLKTKNILRTIFYLPAVLSIVIAGVLFQALFKSNGFLNTFLTAIGLERWATDWIGNPKTALFTTIVVEIWRWSGFTMAILIAGLQNISADYYESAQIDGASSWQRFLYITLPLLRPALTITIVMHTIGGLKVFEQVFVITAGGPGFASQVLGTYIFTAFAQGRFGRSTAMGLILFLLVFAVSYTVNTLLKRKEVEA</sequence>